<dbReference type="Proteomes" id="UP001157418">
    <property type="component" value="Unassembled WGS sequence"/>
</dbReference>
<keyword evidence="3" id="KW-1185">Reference proteome</keyword>
<proteinExistence type="predicted"/>
<dbReference type="AlphaFoldDB" id="A0AAU9P9S3"/>
<sequence>MNTTPVRQRPSSPSTLPSPPNSPSSPTHLPSYLLASLLDSSPKRLDLQVKQVDHHCSSPRSICSFGFSIFDN</sequence>
<reference evidence="2 3" key="1">
    <citation type="submission" date="2022-01" db="EMBL/GenBank/DDBJ databases">
        <authorList>
            <person name="Xiong W."/>
            <person name="Schranz E."/>
        </authorList>
    </citation>
    <scope>NUCLEOTIDE SEQUENCE [LARGE SCALE GENOMIC DNA]</scope>
</reference>
<comment type="caution">
    <text evidence="2">The sequence shown here is derived from an EMBL/GenBank/DDBJ whole genome shotgun (WGS) entry which is preliminary data.</text>
</comment>
<name>A0AAU9P9S3_9ASTR</name>
<feature type="region of interest" description="Disordered" evidence="1">
    <location>
        <begin position="1"/>
        <end position="30"/>
    </location>
</feature>
<gene>
    <name evidence="2" type="ORF">LVIROSA_LOCUS32464</name>
</gene>
<protein>
    <submittedName>
        <fullName evidence="2">Uncharacterized protein</fullName>
    </submittedName>
</protein>
<evidence type="ECO:0000313" key="3">
    <source>
        <dbReference type="Proteomes" id="UP001157418"/>
    </source>
</evidence>
<evidence type="ECO:0000313" key="2">
    <source>
        <dbReference type="EMBL" id="CAH1446799.1"/>
    </source>
</evidence>
<organism evidence="2 3">
    <name type="scientific">Lactuca virosa</name>
    <dbReference type="NCBI Taxonomy" id="75947"/>
    <lineage>
        <taxon>Eukaryota</taxon>
        <taxon>Viridiplantae</taxon>
        <taxon>Streptophyta</taxon>
        <taxon>Embryophyta</taxon>
        <taxon>Tracheophyta</taxon>
        <taxon>Spermatophyta</taxon>
        <taxon>Magnoliopsida</taxon>
        <taxon>eudicotyledons</taxon>
        <taxon>Gunneridae</taxon>
        <taxon>Pentapetalae</taxon>
        <taxon>asterids</taxon>
        <taxon>campanulids</taxon>
        <taxon>Asterales</taxon>
        <taxon>Asteraceae</taxon>
        <taxon>Cichorioideae</taxon>
        <taxon>Cichorieae</taxon>
        <taxon>Lactucinae</taxon>
        <taxon>Lactuca</taxon>
    </lineage>
</organism>
<dbReference type="EMBL" id="CAKMRJ010005523">
    <property type="protein sequence ID" value="CAH1446799.1"/>
    <property type="molecule type" value="Genomic_DNA"/>
</dbReference>
<accession>A0AAU9P9S3</accession>
<evidence type="ECO:0000256" key="1">
    <source>
        <dbReference type="SAM" id="MobiDB-lite"/>
    </source>
</evidence>